<dbReference type="SUPFAM" id="SSF53474">
    <property type="entry name" value="alpha/beta-Hydrolases"/>
    <property type="match status" value="1"/>
</dbReference>
<dbReference type="AlphaFoldDB" id="A0A316YBI7"/>
<dbReference type="Gene3D" id="3.40.50.1820">
    <property type="entry name" value="alpha/beta hydrolase"/>
    <property type="match status" value="1"/>
</dbReference>
<protein>
    <recommendedName>
        <fullName evidence="1">Peptidase S9 prolyl oligopeptidase catalytic domain-containing protein</fullName>
    </recommendedName>
</protein>
<dbReference type="InParanoid" id="A0A316YBI7"/>
<organism evidence="2 3">
    <name type="scientific">Acaromyces ingoldii</name>
    <dbReference type="NCBI Taxonomy" id="215250"/>
    <lineage>
        <taxon>Eukaryota</taxon>
        <taxon>Fungi</taxon>
        <taxon>Dikarya</taxon>
        <taxon>Basidiomycota</taxon>
        <taxon>Ustilaginomycotina</taxon>
        <taxon>Exobasidiomycetes</taxon>
        <taxon>Exobasidiales</taxon>
        <taxon>Cryptobasidiaceae</taxon>
        <taxon>Acaromyces</taxon>
    </lineage>
</organism>
<dbReference type="InterPro" id="IPR001375">
    <property type="entry name" value="Peptidase_S9_cat"/>
</dbReference>
<evidence type="ECO:0000313" key="2">
    <source>
        <dbReference type="EMBL" id="PWN86926.1"/>
    </source>
</evidence>
<dbReference type="GO" id="GO:0006508">
    <property type="term" value="P:proteolysis"/>
    <property type="evidence" value="ECO:0007669"/>
    <property type="project" value="InterPro"/>
</dbReference>
<dbReference type="InterPro" id="IPR029058">
    <property type="entry name" value="AB_hydrolase_fold"/>
</dbReference>
<dbReference type="EMBL" id="KZ819642">
    <property type="protein sequence ID" value="PWN86926.1"/>
    <property type="molecule type" value="Genomic_DNA"/>
</dbReference>
<evidence type="ECO:0000259" key="1">
    <source>
        <dbReference type="Pfam" id="PF00326"/>
    </source>
</evidence>
<dbReference type="Proteomes" id="UP000245768">
    <property type="component" value="Unassembled WGS sequence"/>
</dbReference>
<dbReference type="GO" id="GO:0008236">
    <property type="term" value="F:serine-type peptidase activity"/>
    <property type="evidence" value="ECO:0007669"/>
    <property type="project" value="InterPro"/>
</dbReference>
<evidence type="ECO:0000313" key="3">
    <source>
        <dbReference type="Proteomes" id="UP000245768"/>
    </source>
</evidence>
<dbReference type="GeneID" id="37046217"/>
<dbReference type="OrthoDB" id="408631at2759"/>
<feature type="domain" description="Peptidase S9 prolyl oligopeptidase catalytic" evidence="1">
    <location>
        <begin position="88"/>
        <end position="161"/>
    </location>
</feature>
<proteinExistence type="predicted"/>
<accession>A0A316YBI7</accession>
<gene>
    <name evidence="2" type="ORF">FA10DRAFT_289502</name>
</gene>
<name>A0A316YBI7_9BASI</name>
<reference evidence="2 3" key="1">
    <citation type="journal article" date="2018" name="Mol. Biol. Evol.">
        <title>Broad Genomic Sampling Reveals a Smut Pathogenic Ancestry of the Fungal Clade Ustilaginomycotina.</title>
        <authorList>
            <person name="Kijpornyongpan T."/>
            <person name="Mondo S.J."/>
            <person name="Barry K."/>
            <person name="Sandor L."/>
            <person name="Lee J."/>
            <person name="Lipzen A."/>
            <person name="Pangilinan J."/>
            <person name="LaButti K."/>
            <person name="Hainaut M."/>
            <person name="Henrissat B."/>
            <person name="Grigoriev I.V."/>
            <person name="Spatafora J.W."/>
            <person name="Aime M.C."/>
        </authorList>
    </citation>
    <scope>NUCLEOTIDE SEQUENCE [LARGE SCALE GENOMIC DNA]</scope>
    <source>
        <strain evidence="2 3">MCA 4198</strain>
    </source>
</reference>
<keyword evidence="3" id="KW-1185">Reference proteome</keyword>
<sequence>MALPASRHRGSAYIENLGLGAIYPMTNLTDEHYATPLDVPDLPPIERSSVQAYIDGPLVAGAPPDFEYKTGVVFGRHRAALYMAQHAQWRSWSIRSESQDMLDKWNACRAPKQGFFPPTFLLHSNGDMKILPSNPKDMANVLAEAGIDCRLHLVPDQAHFFDMIADPDDVATLDRLEISHMFRWLISALYPDSYDCEPAW</sequence>
<dbReference type="Pfam" id="PF00326">
    <property type="entry name" value="Peptidase_S9"/>
    <property type="match status" value="1"/>
</dbReference>
<dbReference type="RefSeq" id="XP_025374124.1">
    <property type="nucleotide sequence ID" value="XM_025524301.1"/>
</dbReference>